<comment type="caution">
    <text evidence="1">The sequence shown here is derived from an EMBL/GenBank/DDBJ whole genome shotgun (WGS) entry which is preliminary data.</text>
</comment>
<dbReference type="Proteomes" id="UP000005297">
    <property type="component" value="Unassembled WGS sequence"/>
</dbReference>
<dbReference type="AlphaFoldDB" id="Q0F1Y8"/>
<name>Q0F1Y8_9PROT</name>
<dbReference type="InParanoid" id="Q0F1Y8"/>
<accession>Q0F1Y8</accession>
<gene>
    <name evidence="1" type="ORF">SPV1_02402</name>
</gene>
<evidence type="ECO:0008006" key="3">
    <source>
        <dbReference type="Google" id="ProtNLM"/>
    </source>
</evidence>
<protein>
    <recommendedName>
        <fullName evidence="3">4Fe-4S ferredoxin-type domain-containing protein</fullName>
    </recommendedName>
</protein>
<dbReference type="HOGENOM" id="CLU_100558_0_0_0"/>
<evidence type="ECO:0000313" key="1">
    <source>
        <dbReference type="EMBL" id="EAU55762.1"/>
    </source>
</evidence>
<dbReference type="RefSeq" id="WP_009850781.1">
    <property type="nucleotide sequence ID" value="NZ_DS022295.1"/>
</dbReference>
<proteinExistence type="predicted"/>
<dbReference type="EMBL" id="AATS01000002">
    <property type="protein sequence ID" value="EAU55762.1"/>
    <property type="molecule type" value="Genomic_DNA"/>
</dbReference>
<evidence type="ECO:0000313" key="2">
    <source>
        <dbReference type="Proteomes" id="UP000005297"/>
    </source>
</evidence>
<sequence length="241" mass="26458">MQGVDPGESSILAESGLNMQAVFNLSELTPEMRAAIDAVAATTGYRQLLLFAHGGRRMWQAVAGYLSGEHPIDRFSVDTVTRYFDEENPVSRYQLLYPQQPVHLPLQQLGKLAGWHHASPFRIGVNGRWGSWFAYRAVVLADTIFTPTLAMDDPSPCLHCPEKVCLSACPVVSAGSEIPLDACMDERLKSGSLCAGSCLARTACPVMRGECYDDEQIAYHYGLSLATIRKHSEAAPDPEWL</sequence>
<dbReference type="eggNOG" id="COG1600">
    <property type="taxonomic scope" value="Bacteria"/>
</dbReference>
<organism evidence="1 2">
    <name type="scientific">Mariprofundus ferrooxydans PV-1</name>
    <dbReference type="NCBI Taxonomy" id="314345"/>
    <lineage>
        <taxon>Bacteria</taxon>
        <taxon>Pseudomonadati</taxon>
        <taxon>Pseudomonadota</taxon>
        <taxon>Candidatius Mariprofundia</taxon>
        <taxon>Mariprofundales</taxon>
        <taxon>Mariprofundaceae</taxon>
        <taxon>Mariprofundus</taxon>
    </lineage>
</organism>
<dbReference type="OrthoDB" id="6195205at2"/>
<dbReference type="STRING" id="314344.AL013_05400"/>
<keyword evidence="2" id="KW-1185">Reference proteome</keyword>
<reference evidence="1 2" key="1">
    <citation type="submission" date="2006-09" db="EMBL/GenBank/DDBJ databases">
        <authorList>
            <person name="Emerson D."/>
            <person name="Ferriera S."/>
            <person name="Johnson J."/>
            <person name="Kravitz S."/>
            <person name="Halpern A."/>
            <person name="Remington K."/>
            <person name="Beeson K."/>
            <person name="Tran B."/>
            <person name="Rogers Y.-H."/>
            <person name="Friedman R."/>
            <person name="Venter J.C."/>
        </authorList>
    </citation>
    <scope>NUCLEOTIDE SEQUENCE [LARGE SCALE GENOMIC DNA]</scope>
    <source>
        <strain evidence="1 2">PV-1</strain>
    </source>
</reference>